<dbReference type="InterPro" id="IPR000073">
    <property type="entry name" value="AB_hydrolase_1"/>
</dbReference>
<comment type="caution">
    <text evidence="2">The sequence shown here is derived from an EMBL/GenBank/DDBJ whole genome shotgun (WGS) entry which is preliminary data.</text>
</comment>
<dbReference type="SUPFAM" id="SSF53474">
    <property type="entry name" value="alpha/beta-Hydrolases"/>
    <property type="match status" value="1"/>
</dbReference>
<dbReference type="EMBL" id="VFYP01000006">
    <property type="protein sequence ID" value="TPP05026.1"/>
    <property type="molecule type" value="Genomic_DNA"/>
</dbReference>
<reference evidence="2 3" key="1">
    <citation type="submission" date="2019-06" db="EMBL/GenBank/DDBJ databases">
        <title>Rhizobium sp. CL12 isolated from roots of soybean.</title>
        <authorList>
            <person name="Wang C."/>
        </authorList>
    </citation>
    <scope>NUCLEOTIDE SEQUENCE [LARGE SCALE GENOMIC DNA]</scope>
    <source>
        <strain evidence="2 3">CL12</strain>
    </source>
</reference>
<name>A0A504U4T7_9HYPH</name>
<dbReference type="Proteomes" id="UP000316429">
    <property type="component" value="Unassembled WGS sequence"/>
</dbReference>
<sequence>MFAASKNSASLETSATIEEVEHKYVQLNGKTLHYVIAGDKGSPIILVHGFPESWWAFHKLIPLLAHEHRVIAVDLRGFGDSDVADDDFTSRDAADDLCHLIKHLDLGPVHLLAQDVSGQVGYRVAAEHGELIRTLIAIETGLPGFGAEMLANVLVGGAWYIGAIAADGVANSILSGRERELITGLVYPSYNLGEALSQADGEEFVRAYARPHGLNGSVGLYRSLLRDGEAMKELAVTQLKMPVLAVGSFGGPFTETTMRQVAEDVTSVHIDGAGHYLAQEAPDRLAEAVLRFCAT</sequence>
<proteinExistence type="predicted"/>
<gene>
    <name evidence="2" type="ORF">FJQ55_21630</name>
</gene>
<evidence type="ECO:0000313" key="3">
    <source>
        <dbReference type="Proteomes" id="UP000316429"/>
    </source>
</evidence>
<dbReference type="PANTHER" id="PTHR43329">
    <property type="entry name" value="EPOXIDE HYDROLASE"/>
    <property type="match status" value="1"/>
</dbReference>
<dbReference type="Gene3D" id="3.40.50.1820">
    <property type="entry name" value="alpha/beta hydrolase"/>
    <property type="match status" value="1"/>
</dbReference>
<protein>
    <submittedName>
        <fullName evidence="2">Alpha/beta hydrolase</fullName>
    </submittedName>
</protein>
<dbReference type="Pfam" id="PF00561">
    <property type="entry name" value="Abhydrolase_1"/>
    <property type="match status" value="1"/>
</dbReference>
<evidence type="ECO:0000259" key="1">
    <source>
        <dbReference type="Pfam" id="PF00561"/>
    </source>
</evidence>
<dbReference type="OrthoDB" id="9812774at2"/>
<dbReference type="GO" id="GO:0016787">
    <property type="term" value="F:hydrolase activity"/>
    <property type="evidence" value="ECO:0007669"/>
    <property type="project" value="UniProtKB-KW"/>
</dbReference>
<dbReference type="RefSeq" id="WP_140831912.1">
    <property type="nucleotide sequence ID" value="NZ_VFYP01000006.1"/>
</dbReference>
<keyword evidence="2" id="KW-0378">Hydrolase</keyword>
<organism evidence="2 3">
    <name type="scientific">Rhizobium glycinendophyticum</name>
    <dbReference type="NCBI Taxonomy" id="2589807"/>
    <lineage>
        <taxon>Bacteria</taxon>
        <taxon>Pseudomonadati</taxon>
        <taxon>Pseudomonadota</taxon>
        <taxon>Alphaproteobacteria</taxon>
        <taxon>Hyphomicrobiales</taxon>
        <taxon>Rhizobiaceae</taxon>
        <taxon>Rhizobium/Agrobacterium group</taxon>
        <taxon>Rhizobium</taxon>
    </lineage>
</organism>
<dbReference type="InterPro" id="IPR029058">
    <property type="entry name" value="AB_hydrolase_fold"/>
</dbReference>
<accession>A0A504U4T7</accession>
<dbReference type="AlphaFoldDB" id="A0A504U4T7"/>
<feature type="domain" description="AB hydrolase-1" evidence="1">
    <location>
        <begin position="43"/>
        <end position="276"/>
    </location>
</feature>
<evidence type="ECO:0000313" key="2">
    <source>
        <dbReference type="EMBL" id="TPP05026.1"/>
    </source>
</evidence>
<keyword evidence="3" id="KW-1185">Reference proteome</keyword>